<keyword evidence="2 4" id="KW-0863">Zinc-finger</keyword>
<gene>
    <name evidence="6" type="ORF">M427DRAFT_60531</name>
</gene>
<dbReference type="GO" id="GO:0008270">
    <property type="term" value="F:zinc ion binding"/>
    <property type="evidence" value="ECO:0007669"/>
    <property type="project" value="UniProtKB-KW"/>
</dbReference>
<dbReference type="SUPFAM" id="SSF144232">
    <property type="entry name" value="HIT/MYND zinc finger-like"/>
    <property type="match status" value="1"/>
</dbReference>
<dbReference type="Proteomes" id="UP000070544">
    <property type="component" value="Unassembled WGS sequence"/>
</dbReference>
<evidence type="ECO:0000256" key="2">
    <source>
        <dbReference type="ARBA" id="ARBA00022771"/>
    </source>
</evidence>
<dbReference type="AlphaFoldDB" id="A0A139A3Y4"/>
<reference evidence="6 7" key="1">
    <citation type="journal article" date="2015" name="Genome Biol. Evol.">
        <title>Phylogenomic analyses indicate that early fungi evolved digesting cell walls of algal ancestors of land plants.</title>
        <authorList>
            <person name="Chang Y."/>
            <person name="Wang S."/>
            <person name="Sekimoto S."/>
            <person name="Aerts A.L."/>
            <person name="Choi C."/>
            <person name="Clum A."/>
            <person name="LaButti K.M."/>
            <person name="Lindquist E.A."/>
            <person name="Yee Ngan C."/>
            <person name="Ohm R.A."/>
            <person name="Salamov A.A."/>
            <person name="Grigoriev I.V."/>
            <person name="Spatafora J.W."/>
            <person name="Berbee M.L."/>
        </authorList>
    </citation>
    <scope>NUCLEOTIDE SEQUENCE [LARGE SCALE GENOMIC DNA]</scope>
    <source>
        <strain evidence="6 7">JEL478</strain>
    </source>
</reference>
<evidence type="ECO:0000256" key="4">
    <source>
        <dbReference type="PROSITE-ProRule" id="PRU00134"/>
    </source>
</evidence>
<accession>A0A139A3Y4</accession>
<dbReference type="Pfam" id="PF01753">
    <property type="entry name" value="zf-MYND"/>
    <property type="match status" value="1"/>
</dbReference>
<dbReference type="Gene3D" id="6.10.140.2220">
    <property type="match status" value="1"/>
</dbReference>
<dbReference type="PROSITE" id="PS50865">
    <property type="entry name" value="ZF_MYND_2"/>
    <property type="match status" value="1"/>
</dbReference>
<protein>
    <recommendedName>
        <fullName evidence="5">MYND-type domain-containing protein</fullName>
    </recommendedName>
</protein>
<keyword evidence="1" id="KW-0479">Metal-binding</keyword>
<feature type="domain" description="MYND-type" evidence="5">
    <location>
        <begin position="272"/>
        <end position="326"/>
    </location>
</feature>
<evidence type="ECO:0000259" key="5">
    <source>
        <dbReference type="PROSITE" id="PS50865"/>
    </source>
</evidence>
<organism evidence="6 7">
    <name type="scientific">Gonapodya prolifera (strain JEL478)</name>
    <name type="common">Monoblepharis prolifera</name>
    <dbReference type="NCBI Taxonomy" id="1344416"/>
    <lineage>
        <taxon>Eukaryota</taxon>
        <taxon>Fungi</taxon>
        <taxon>Fungi incertae sedis</taxon>
        <taxon>Chytridiomycota</taxon>
        <taxon>Chytridiomycota incertae sedis</taxon>
        <taxon>Monoblepharidomycetes</taxon>
        <taxon>Monoblepharidales</taxon>
        <taxon>Gonapodyaceae</taxon>
        <taxon>Gonapodya</taxon>
    </lineage>
</organism>
<evidence type="ECO:0000256" key="1">
    <source>
        <dbReference type="ARBA" id="ARBA00022723"/>
    </source>
</evidence>
<evidence type="ECO:0000313" key="7">
    <source>
        <dbReference type="Proteomes" id="UP000070544"/>
    </source>
</evidence>
<name>A0A139A3Y4_GONPJ</name>
<evidence type="ECO:0000313" key="6">
    <source>
        <dbReference type="EMBL" id="KXS11500.1"/>
    </source>
</evidence>
<keyword evidence="7" id="KW-1185">Reference proteome</keyword>
<dbReference type="EMBL" id="KQ965800">
    <property type="protein sequence ID" value="KXS11500.1"/>
    <property type="molecule type" value="Genomic_DNA"/>
</dbReference>
<sequence length="370" mass="41057">MLSPPQSLDDFLLGITALSGAQIAALLYHTLKCDDRSCVVLGFQAMRHCSGEFWAGEFPHVALGSLHQRRQLYLNMGPVAGILASSPEWPLELVPRITAMFVRAQAEATPIATTQDVKQLSNSLHNLLELCDHNKDLSARIYARKQSFVFHVLALAYVIDASNGISQVTGLERNDLVDLLARCFEVLTHGLSIGRSIRGNVLTTIRQHPYCNRLRFYTQGQISLPESSLDNYSFRHQLERLIKTYNRDESHDKYPRIPYCLLPDGLCRRAGERLCAPDAPHVYANGAEWSSTPLSPSLLLCARCRLVRYCSASCQRADWPSHRLLCGADAAAFVNNLRKKEGLLDTVVAPCGVRGLELAADAEVSSERPS</sequence>
<dbReference type="InterPro" id="IPR002893">
    <property type="entry name" value="Znf_MYND"/>
</dbReference>
<keyword evidence="3" id="KW-0862">Zinc</keyword>
<proteinExistence type="predicted"/>
<dbReference type="OrthoDB" id="437457at2759"/>
<evidence type="ECO:0000256" key="3">
    <source>
        <dbReference type="ARBA" id="ARBA00022833"/>
    </source>
</evidence>